<dbReference type="Proteomes" id="UP000054709">
    <property type="component" value="Unassembled WGS sequence"/>
</dbReference>
<evidence type="ECO:0000313" key="2">
    <source>
        <dbReference type="Proteomes" id="UP000054709"/>
    </source>
</evidence>
<dbReference type="RefSeq" id="WP_060623728.1">
    <property type="nucleotide sequence ID" value="NZ_LCZJ02000019.1"/>
</dbReference>
<gene>
    <name evidence="1" type="ORF">UQ64_15540</name>
</gene>
<dbReference type="SUPFAM" id="SSF53474">
    <property type="entry name" value="alpha/beta-Hydrolases"/>
    <property type="match status" value="1"/>
</dbReference>
<dbReference type="InterPro" id="IPR029058">
    <property type="entry name" value="AB_hydrolase_fold"/>
</dbReference>
<evidence type="ECO:0000313" key="1">
    <source>
        <dbReference type="EMBL" id="KTD86840.1"/>
    </source>
</evidence>
<organism evidence="1 2">
    <name type="scientific">Paenibacillus etheri</name>
    <dbReference type="NCBI Taxonomy" id="1306852"/>
    <lineage>
        <taxon>Bacteria</taxon>
        <taxon>Bacillati</taxon>
        <taxon>Bacillota</taxon>
        <taxon>Bacilli</taxon>
        <taxon>Bacillales</taxon>
        <taxon>Paenibacillaceae</taxon>
        <taxon>Paenibacillus</taxon>
    </lineage>
</organism>
<dbReference type="OrthoDB" id="6191536at2"/>
<keyword evidence="2" id="KW-1185">Reference proteome</keyword>
<name>A0A0W1AZV1_9BACL</name>
<accession>A0A0W1AZV1</accession>
<reference evidence="1 2" key="1">
    <citation type="journal article" date="2015" name="Int. Biodeterior. Biodegradation">
        <title>Physiological and genetic screening methods for the isolation of methyl tert-butyl ether-degrading bacteria for bioremediation purposes.</title>
        <authorList>
            <person name="Guisado I.M."/>
            <person name="Purswani J."/>
            <person name="Gonzalez Lopez J."/>
            <person name="Pozo C."/>
        </authorList>
    </citation>
    <scope>NUCLEOTIDE SEQUENCE [LARGE SCALE GENOMIC DNA]</scope>
    <source>
        <strain evidence="1 2">SH7</strain>
    </source>
</reference>
<protein>
    <recommendedName>
        <fullName evidence="3">AB hydrolase-1 domain-containing protein</fullName>
    </recommendedName>
</protein>
<comment type="caution">
    <text evidence="1">The sequence shown here is derived from an EMBL/GenBank/DDBJ whole genome shotgun (WGS) entry which is preliminary data.</text>
</comment>
<proteinExistence type="predicted"/>
<dbReference type="Gene3D" id="3.40.50.1820">
    <property type="entry name" value="alpha/beta hydrolase"/>
    <property type="match status" value="1"/>
</dbReference>
<sequence>MPYFTYDHIRFYYEDDGGDGEPFIFLYGLGGDVNQTFGLMKESNHIRRISLDFRGHGKTVAFGHADDFSFKQFAEV</sequence>
<dbReference type="AlphaFoldDB" id="A0A0W1AZV1"/>
<evidence type="ECO:0008006" key="3">
    <source>
        <dbReference type="Google" id="ProtNLM"/>
    </source>
</evidence>
<dbReference type="EMBL" id="LCZJ02000019">
    <property type="protein sequence ID" value="KTD86840.1"/>
    <property type="molecule type" value="Genomic_DNA"/>
</dbReference>